<dbReference type="AlphaFoldDB" id="Q89KA4"/>
<accession>Q89KA4</accession>
<proteinExistence type="predicted"/>
<dbReference type="EnsemblBacteria" id="BAC50270">
    <property type="protein sequence ID" value="BAC50270"/>
    <property type="gene ID" value="BAC50270"/>
</dbReference>
<gene>
    <name evidence="1" type="ordered locus">blr5005</name>
</gene>
<sequence>MDLYRSIKGTRAMELKARGWGRNMGNTTIADINLGELKVRREANKPVHFDNPALFDVNGEISIAWGKKLHLGGDYRLQMDFSYAEVAKMFRAAFGSKLTPEILEQCGLTLSDDLQKSALSKVKVADLTLGDLAKMVMPAAEEASTETPEVVPFRRRL</sequence>
<dbReference type="Proteomes" id="UP000002526">
    <property type="component" value="Chromosome"/>
</dbReference>
<dbReference type="EMBL" id="BA000040">
    <property type="protein sequence ID" value="BAC50270.1"/>
    <property type="molecule type" value="Genomic_DNA"/>
</dbReference>
<protein>
    <submittedName>
        <fullName evidence="1">Blr5005 protein</fullName>
    </submittedName>
</protein>
<dbReference type="OrthoDB" id="8266171at2"/>
<reference evidence="2" key="1">
    <citation type="journal article" date="2002" name="DNA Res.">
        <title>Complete genomic sequence of nitrogen-fixing symbiotic bacterium Bradyrhizobium japonicum USDA110.</title>
        <authorList>
            <person name="Kaneko T."/>
            <person name="Nakamura Y."/>
            <person name="Sato S."/>
            <person name="Minamisawa K."/>
            <person name="Uchiumi T."/>
            <person name="Sasamoto S."/>
            <person name="Watanabe A."/>
            <person name="Idesawa K."/>
            <person name="Iriguchi M."/>
            <person name="Kawashima K."/>
            <person name="Kohara M."/>
            <person name="Matsumoto M."/>
            <person name="Shimpo S."/>
            <person name="Tsuruoka H."/>
            <person name="Wada T."/>
            <person name="Yamada M."/>
            <person name="Tabata S."/>
        </authorList>
    </citation>
    <scope>NUCLEOTIDE SEQUENCE [LARGE SCALE GENOMIC DNA]</scope>
    <source>
        <strain evidence="2">JCM 10833 / BCRC 13528 / IAM 13628 / NBRC 14792 / USDA 110</strain>
    </source>
</reference>
<evidence type="ECO:0000313" key="2">
    <source>
        <dbReference type="Proteomes" id="UP000002526"/>
    </source>
</evidence>
<organism evidence="1 2">
    <name type="scientific">Bradyrhizobium diazoefficiens (strain JCM 10833 / BCRC 13528 / IAM 13628 / NBRC 14792 / USDA 110)</name>
    <dbReference type="NCBI Taxonomy" id="224911"/>
    <lineage>
        <taxon>Bacteria</taxon>
        <taxon>Pseudomonadati</taxon>
        <taxon>Pseudomonadota</taxon>
        <taxon>Alphaproteobacteria</taxon>
        <taxon>Hyphomicrobiales</taxon>
        <taxon>Nitrobacteraceae</taxon>
        <taxon>Bradyrhizobium</taxon>
    </lineage>
</organism>
<name>Q89KA4_BRADU</name>
<dbReference type="InParanoid" id="Q89KA4"/>
<dbReference type="PATRIC" id="fig|224911.5.peg.5086"/>
<evidence type="ECO:0000313" key="1">
    <source>
        <dbReference type="EMBL" id="BAC50270.1"/>
    </source>
</evidence>
<keyword evidence="2" id="KW-1185">Reference proteome</keyword>
<dbReference type="KEGG" id="bja:blr5005"/>
<dbReference type="eggNOG" id="ENOG5031CK0">
    <property type="taxonomic scope" value="Bacteria"/>
</dbReference>
<dbReference type="HOGENOM" id="CLU_1804708_0_0_5"/>